<keyword evidence="9" id="KW-0067">ATP-binding</keyword>
<evidence type="ECO:0000256" key="5">
    <source>
        <dbReference type="ARBA" id="ARBA00022679"/>
    </source>
</evidence>
<evidence type="ECO:0000256" key="9">
    <source>
        <dbReference type="ARBA" id="ARBA00022840"/>
    </source>
</evidence>
<dbReference type="SUPFAM" id="SSF48371">
    <property type="entry name" value="ARM repeat"/>
    <property type="match status" value="1"/>
</dbReference>
<dbReference type="Proteomes" id="UP000025227">
    <property type="component" value="Unplaced"/>
</dbReference>
<dbReference type="Gene3D" id="1.10.510.10">
    <property type="entry name" value="Transferase(Phosphotransferase) domain 1"/>
    <property type="match status" value="1"/>
</dbReference>
<feature type="domain" description="Protein kinase" evidence="11">
    <location>
        <begin position="26"/>
        <end position="315"/>
    </location>
</feature>
<name>A0A7I4Y7S4_HAECO</name>
<dbReference type="PROSITE" id="PS00108">
    <property type="entry name" value="PROTEIN_KINASE_ST"/>
    <property type="match status" value="1"/>
</dbReference>
<dbReference type="Gene3D" id="1.25.10.10">
    <property type="entry name" value="Leucine-rich Repeat Variant"/>
    <property type="match status" value="2"/>
</dbReference>
<reference evidence="13" key="1">
    <citation type="submission" date="2020-12" db="UniProtKB">
        <authorList>
            <consortium name="WormBaseParasite"/>
        </authorList>
    </citation>
    <scope>IDENTIFICATION</scope>
    <source>
        <strain evidence="13">MHco3</strain>
    </source>
</reference>
<dbReference type="PANTHER" id="PTHR17583:SF0">
    <property type="entry name" value="PHOSPHOINOSITIDE 3-KINASE REGULATORY SUBUNIT 4"/>
    <property type="match status" value="1"/>
</dbReference>
<dbReference type="GO" id="GO:0006623">
    <property type="term" value="P:protein targeting to vacuole"/>
    <property type="evidence" value="ECO:0007669"/>
    <property type="project" value="TreeGrafter"/>
</dbReference>
<dbReference type="InterPro" id="IPR008271">
    <property type="entry name" value="Ser/Thr_kinase_AS"/>
</dbReference>
<dbReference type="GO" id="GO:0005524">
    <property type="term" value="F:ATP binding"/>
    <property type="evidence" value="ECO:0007669"/>
    <property type="project" value="UniProtKB-KW"/>
</dbReference>
<dbReference type="Pfam" id="PF00069">
    <property type="entry name" value="Pkinase"/>
    <property type="match status" value="1"/>
</dbReference>
<dbReference type="GO" id="GO:0034272">
    <property type="term" value="C:phosphatidylinositol 3-kinase complex, class III, type II"/>
    <property type="evidence" value="ECO:0007669"/>
    <property type="project" value="TreeGrafter"/>
</dbReference>
<dbReference type="SUPFAM" id="SSF50978">
    <property type="entry name" value="WD40 repeat-like"/>
    <property type="match status" value="1"/>
</dbReference>
<keyword evidence="4 10" id="KW-0853">WD repeat</keyword>
<evidence type="ECO:0000256" key="4">
    <source>
        <dbReference type="ARBA" id="ARBA00022574"/>
    </source>
</evidence>
<dbReference type="Gene3D" id="2.130.10.10">
    <property type="entry name" value="YVTN repeat-like/Quinoprotein amine dehydrogenase"/>
    <property type="match status" value="2"/>
</dbReference>
<dbReference type="InterPro" id="IPR001680">
    <property type="entry name" value="WD40_rpt"/>
</dbReference>
<keyword evidence="3" id="KW-0723">Serine/threonine-protein kinase</keyword>
<evidence type="ECO:0000256" key="10">
    <source>
        <dbReference type="PROSITE-ProRule" id="PRU00221"/>
    </source>
</evidence>
<dbReference type="PROSITE" id="PS50082">
    <property type="entry name" value="WD_REPEATS_2"/>
    <property type="match status" value="2"/>
</dbReference>
<dbReference type="PANTHER" id="PTHR17583">
    <property type="entry name" value="PHOSPHOINOSITIDE 3-KINASE REGULATORY SUBUNIT 4"/>
    <property type="match status" value="1"/>
</dbReference>
<dbReference type="InterPro" id="IPR055231">
    <property type="entry name" value="2AA_helical"/>
</dbReference>
<keyword evidence="5" id="KW-0808">Transferase</keyword>
<dbReference type="InterPro" id="IPR016024">
    <property type="entry name" value="ARM-type_fold"/>
</dbReference>
<dbReference type="InterPro" id="IPR011989">
    <property type="entry name" value="ARM-like"/>
</dbReference>
<dbReference type="SMART" id="SM00320">
    <property type="entry name" value="WD40"/>
    <property type="match status" value="4"/>
</dbReference>
<dbReference type="GO" id="GO:0004674">
    <property type="term" value="F:protein serine/threonine kinase activity"/>
    <property type="evidence" value="ECO:0007669"/>
    <property type="project" value="UniProtKB-KW"/>
</dbReference>
<evidence type="ECO:0000313" key="12">
    <source>
        <dbReference type="Proteomes" id="UP000025227"/>
    </source>
</evidence>
<evidence type="ECO:0000256" key="8">
    <source>
        <dbReference type="ARBA" id="ARBA00022777"/>
    </source>
</evidence>
<dbReference type="OrthoDB" id="242910at2759"/>
<dbReference type="SMART" id="SM00220">
    <property type="entry name" value="S_TKc"/>
    <property type="match status" value="1"/>
</dbReference>
<dbReference type="PROSITE" id="PS50294">
    <property type="entry name" value="WD_REPEATS_REGION"/>
    <property type="match status" value="2"/>
</dbReference>
<dbReference type="WBParaSite" id="HCON_00060010-00001">
    <property type="protein sequence ID" value="HCON_00060010-00001"/>
    <property type="gene ID" value="HCON_00060010"/>
</dbReference>
<proteinExistence type="predicted"/>
<evidence type="ECO:0000259" key="11">
    <source>
        <dbReference type="PROSITE" id="PS50011"/>
    </source>
</evidence>
<evidence type="ECO:0000313" key="13">
    <source>
        <dbReference type="WBParaSite" id="HCON_00060010-00001"/>
    </source>
</evidence>
<evidence type="ECO:0000256" key="1">
    <source>
        <dbReference type="ARBA" id="ARBA00004419"/>
    </source>
</evidence>
<keyword evidence="12" id="KW-1185">Reference proteome</keyword>
<dbReference type="SUPFAM" id="SSF56112">
    <property type="entry name" value="Protein kinase-like (PK-like)"/>
    <property type="match status" value="1"/>
</dbReference>
<evidence type="ECO:0000256" key="2">
    <source>
        <dbReference type="ARBA" id="ARBA00012513"/>
    </source>
</evidence>
<dbReference type="GO" id="GO:0045324">
    <property type="term" value="P:late endosome to vacuole transport"/>
    <property type="evidence" value="ECO:0007669"/>
    <property type="project" value="InterPro"/>
</dbReference>
<dbReference type="Pfam" id="PF00400">
    <property type="entry name" value="WD40"/>
    <property type="match status" value="2"/>
</dbReference>
<feature type="repeat" description="WD" evidence="10">
    <location>
        <begin position="928"/>
        <end position="960"/>
    </location>
</feature>
<organism evidence="12 13">
    <name type="scientific">Haemonchus contortus</name>
    <name type="common">Barber pole worm</name>
    <dbReference type="NCBI Taxonomy" id="6289"/>
    <lineage>
        <taxon>Eukaryota</taxon>
        <taxon>Metazoa</taxon>
        <taxon>Ecdysozoa</taxon>
        <taxon>Nematoda</taxon>
        <taxon>Chromadorea</taxon>
        <taxon>Rhabditida</taxon>
        <taxon>Rhabditina</taxon>
        <taxon>Rhabditomorpha</taxon>
        <taxon>Strongyloidea</taxon>
        <taxon>Trichostrongylidae</taxon>
        <taxon>Haemonchus</taxon>
    </lineage>
</organism>
<protein>
    <recommendedName>
        <fullName evidence="2">non-specific serine/threonine protein kinase</fullName>
        <ecNumber evidence="2">2.7.11.1</ecNumber>
    </recommendedName>
</protein>
<comment type="subcellular location">
    <subcellularLocation>
        <location evidence="1">Cytoplasmic vesicle</location>
        <location evidence="1">Autophagosome</location>
    </subcellularLocation>
</comment>
<dbReference type="Pfam" id="PF22956">
    <property type="entry name" value="VPS15-like_hel"/>
    <property type="match status" value="1"/>
</dbReference>
<dbReference type="InterPro" id="IPR045162">
    <property type="entry name" value="Vps15-like"/>
</dbReference>
<dbReference type="GO" id="GO:0005776">
    <property type="term" value="C:autophagosome"/>
    <property type="evidence" value="ECO:0007669"/>
    <property type="project" value="UniProtKB-SubCell"/>
</dbReference>
<keyword evidence="6" id="KW-0677">Repeat</keyword>
<dbReference type="GO" id="GO:0071561">
    <property type="term" value="C:nucleus-vacuole junction"/>
    <property type="evidence" value="ECO:0007669"/>
    <property type="project" value="TreeGrafter"/>
</dbReference>
<dbReference type="InterPro" id="IPR036322">
    <property type="entry name" value="WD40_repeat_dom_sf"/>
</dbReference>
<dbReference type="InterPro" id="IPR011009">
    <property type="entry name" value="Kinase-like_dom_sf"/>
</dbReference>
<evidence type="ECO:0000256" key="6">
    <source>
        <dbReference type="ARBA" id="ARBA00022737"/>
    </source>
</evidence>
<feature type="repeat" description="WD" evidence="10">
    <location>
        <begin position="1295"/>
        <end position="1311"/>
    </location>
</feature>
<keyword evidence="7" id="KW-0547">Nucleotide-binding</keyword>
<dbReference type="GO" id="GO:0005770">
    <property type="term" value="C:late endosome"/>
    <property type="evidence" value="ECO:0007669"/>
    <property type="project" value="TreeGrafter"/>
</dbReference>
<dbReference type="InterPro" id="IPR000719">
    <property type="entry name" value="Prot_kinase_dom"/>
</dbReference>
<dbReference type="EC" id="2.7.11.1" evidence="2"/>
<sequence length="1311" mass="148520">MGNVHSSSSSSDVLPVEYYLNDLACGEPIESLGSTRFMKVARGRNSEGTCVWKVFLTQEDSSVYEPYRKELFRIRDALLNAPNCCTVKKIYVTPKWAVLIRPFQKQTLCDRLSTRPFIVQQEKIWYIYQLFKAIAQCQKANVCHGDLKSQNVLLTSSNWLQITDFAPYKPTYLPHDNPSSFTFFFDTSRHQHCYLAPERFLSSVDYENIHKEKGDEWLFGSLQPSMDLFAVGCVVYELLHDSGKPPFSYGELCLYQRMSSSDAASFLERLLQDIAAQFRPLLKLLLNRDPSLRVSAQQVLDGSVLHFPKVLDAFFSYLNAFRPKEITTSQSLEGFEQSQMAFHLEPDDVIAKLKRDEKSIWERLTECEENRPYAILFISLITANIRVLRSVPAKIDAMNMLVKLASLCGPVVSTERVLPYLVCCLSEVDAQVRASAVYSITELLRPIEPATFEDSLVFIDYLLPELSSMLSDKRHPCPTHVLLAVATNLGDIAETAYRFHVVGRNLRNGVADDEISGAENISEAQQAADEKTALQKALSDLFEMLCSSQDNSVRHCAVNRESLAKLYTFFGRMNCGEILLRHMITFLNVKSDWRLRAVFFESLPICVQKNSFDVKPLLQQGLHDFEELVVIYAIHCIIVLVETGVLGRNEMLELLEDALPFLFHPNEWIRVTVVELLIVLDSCWSLADVHCRLLPLVRPYLQDSSLLRLNNKLVVLACLKSPIPRDVWKKVTEMSPEQTEALHLFLDRGLRGGVITCNDSWFTRVFGRDTLDPELFEKFSRFNRLLLKMAEFRRTAGMEAELTQHKGIIDLSSKQHAKVRRNAHNYVTSSISQTKVIAPADMNSEWNEMFGETEQINDEKSLEERNAAHLLMQTRSMRTSVCGAQLAELLQHKNELFHKKFSAGGGRRRGSRPVPSNSKVTGTLLTHLHEHTDKITQLAVQPDRTRFASSSLDGYVLLWNSRNVVGDGPTPTVRSDGSFLYNRNYPISSIGWASNEIIAATIGDGHVLWVDCATSEPRIVTKVRLPKLEGAPEQIHVSNNVAYLRSHHGALYCLDLRVGKTNGPLGFHEVWRREVVKYHGLVTSFVVDPIMENWMVMCSTNNELMLWDLRFQVEVNAWKTPHGLLPLRLWSNPLSSPYIQTPPEVFVAYGTRGEVDIFELGTTSPSRTLWPSLSDPFSYVQTGASDDDLRNVTTALNVCMDTGFVYTGDTEGSLRRWNLSRAPLCEYISGPREITARSPYRIAYNDMAGADGQPATIYEMRVPNEQTKARTFPEMRNYASTRHRTSISDVLCLQSDILVSAGSDGVIKIWK</sequence>
<evidence type="ECO:0000256" key="3">
    <source>
        <dbReference type="ARBA" id="ARBA00022527"/>
    </source>
</evidence>
<accession>A0A7I4Y7S4</accession>
<dbReference type="GO" id="GO:0016236">
    <property type="term" value="P:macroautophagy"/>
    <property type="evidence" value="ECO:0007669"/>
    <property type="project" value="InterPro"/>
</dbReference>
<keyword evidence="8" id="KW-0418">Kinase</keyword>
<dbReference type="GO" id="GO:0034271">
    <property type="term" value="C:phosphatidylinositol 3-kinase complex, class III, type I"/>
    <property type="evidence" value="ECO:0007669"/>
    <property type="project" value="TreeGrafter"/>
</dbReference>
<dbReference type="PROSITE" id="PS50011">
    <property type="entry name" value="PROTEIN_KINASE_DOM"/>
    <property type="match status" value="1"/>
</dbReference>
<evidence type="ECO:0000256" key="7">
    <source>
        <dbReference type="ARBA" id="ARBA00022741"/>
    </source>
</evidence>
<dbReference type="OMA" id="MLMMRID"/>
<dbReference type="InterPro" id="IPR015943">
    <property type="entry name" value="WD40/YVTN_repeat-like_dom_sf"/>
</dbReference>